<proteinExistence type="predicted"/>
<dbReference type="EMBL" id="NIVX01000076">
    <property type="protein sequence ID" value="OWQ73763.1"/>
    <property type="molecule type" value="Genomic_DNA"/>
</dbReference>
<accession>A0A246I6X8</accession>
<evidence type="ECO:0000313" key="2">
    <source>
        <dbReference type="Proteomes" id="UP000197090"/>
    </source>
</evidence>
<comment type="caution">
    <text evidence="1">The sequence shown here is derived from an EMBL/GenBank/DDBJ whole genome shotgun (WGS) entry which is preliminary data.</text>
</comment>
<gene>
    <name evidence="1" type="ORF">CEE63_11435</name>
</gene>
<organism evidence="1 2">
    <name type="scientific">Stenotrophomonas maltophilia</name>
    <name type="common">Pseudomonas maltophilia</name>
    <name type="synonym">Xanthomonas maltophilia</name>
    <dbReference type="NCBI Taxonomy" id="40324"/>
    <lineage>
        <taxon>Bacteria</taxon>
        <taxon>Pseudomonadati</taxon>
        <taxon>Pseudomonadota</taxon>
        <taxon>Gammaproteobacteria</taxon>
        <taxon>Lysobacterales</taxon>
        <taxon>Lysobacteraceae</taxon>
        <taxon>Stenotrophomonas</taxon>
        <taxon>Stenotrophomonas maltophilia group</taxon>
    </lineage>
</organism>
<reference evidence="1 2" key="1">
    <citation type="submission" date="2017-06" db="EMBL/GenBank/DDBJ databases">
        <authorList>
            <person name="Kim H.J."/>
            <person name="Triplett B.A."/>
        </authorList>
    </citation>
    <scope>NUCLEOTIDE SEQUENCE [LARGE SCALE GENOMIC DNA]</scope>
    <source>
        <strain evidence="1 2">594</strain>
    </source>
</reference>
<protein>
    <submittedName>
        <fullName evidence="1">Uncharacterized protein</fullName>
    </submittedName>
</protein>
<evidence type="ECO:0000313" key="1">
    <source>
        <dbReference type="EMBL" id="OWQ73763.1"/>
    </source>
</evidence>
<dbReference type="Proteomes" id="UP000197090">
    <property type="component" value="Unassembled WGS sequence"/>
</dbReference>
<name>A0A246I6X8_STEMA</name>
<dbReference type="AlphaFoldDB" id="A0A246I6X8"/>
<sequence length="82" mass="9369">MSFPNATDEAVAKYAANTGLDAATIRKMRPHARSFYATRVHVQNKLWGVMVIDSKNDTLRRKKIDSEYEAIYPSLSVLLRRI</sequence>